<dbReference type="EnsemblMetazoa" id="PPA34211.1">
    <property type="protein sequence ID" value="PPA34211.1"/>
    <property type="gene ID" value="WBGene00272580"/>
</dbReference>
<dbReference type="InterPro" id="IPR000639">
    <property type="entry name" value="Epox_hydrolase-like"/>
</dbReference>
<reference evidence="4" key="1">
    <citation type="journal article" date="2008" name="Nat. Genet.">
        <title>The Pristionchus pacificus genome provides a unique perspective on nematode lifestyle and parasitism.</title>
        <authorList>
            <person name="Dieterich C."/>
            <person name="Clifton S.W."/>
            <person name="Schuster L.N."/>
            <person name="Chinwalla A."/>
            <person name="Delehaunty K."/>
            <person name="Dinkelacker I."/>
            <person name="Fulton L."/>
            <person name="Fulton R."/>
            <person name="Godfrey J."/>
            <person name="Minx P."/>
            <person name="Mitreva M."/>
            <person name="Roeseler W."/>
            <person name="Tian H."/>
            <person name="Witte H."/>
            <person name="Yang S.P."/>
            <person name="Wilson R.K."/>
            <person name="Sommer R.J."/>
        </authorList>
    </citation>
    <scope>NUCLEOTIDE SEQUENCE [LARGE SCALE GENOMIC DNA]</scope>
    <source>
        <strain evidence="4">PS312</strain>
    </source>
</reference>
<dbReference type="AlphaFoldDB" id="A0A2A6CME2"/>
<gene>
    <name evidence="3" type="primary">WBGene00272580</name>
</gene>
<keyword evidence="4" id="KW-1185">Reference proteome</keyword>
<sequence>MPSSLSQLLPTLLRKAAQYYYGSLACFYLLWRWIRTGGAALKLKDRQMPRKLLENYTHKYGTLPSGINMHYVEAGGRGDVTAPLMVMVHGFPEFWYSWRFQIDHFKDRYRVIAIDQRGYGGTTKPPHVKDYSTTLLAKDLDDLIHALESNVQQMRNGNSIIPGYDSAVVIGHDWGGAVAWQHALLYTDSVDRLVVCNCPHPAAFSTLIQKSGKQQSSSWYMIFFQSPCIPEAAISSDDFHVFEQGFWGKHGLKNKDNITMEDMEAWKYTFSQPDCLRSAINYYRCAFQYPDTKRKVGKCAPKTLILWGDADKYLITEGASLSAQWCEDAKLHIISGASHWVQQDEPAIVNEHIDDFLRT</sequence>
<dbReference type="GO" id="GO:0016787">
    <property type="term" value="F:hydrolase activity"/>
    <property type="evidence" value="ECO:0000318"/>
    <property type="project" value="GO_Central"/>
</dbReference>
<protein>
    <submittedName>
        <fullName evidence="3">Hydrolase</fullName>
    </submittedName>
</protein>
<dbReference type="OrthoDB" id="408373at2759"/>
<dbReference type="InterPro" id="IPR000073">
    <property type="entry name" value="AB_hydrolase_1"/>
</dbReference>
<keyword evidence="1" id="KW-0378">Hydrolase</keyword>
<evidence type="ECO:0000313" key="3">
    <source>
        <dbReference type="EnsemblMetazoa" id="PPA34211.1"/>
    </source>
</evidence>
<organism evidence="3 4">
    <name type="scientific">Pristionchus pacificus</name>
    <name type="common">Parasitic nematode worm</name>
    <dbReference type="NCBI Taxonomy" id="54126"/>
    <lineage>
        <taxon>Eukaryota</taxon>
        <taxon>Metazoa</taxon>
        <taxon>Ecdysozoa</taxon>
        <taxon>Nematoda</taxon>
        <taxon>Chromadorea</taxon>
        <taxon>Rhabditida</taxon>
        <taxon>Rhabditina</taxon>
        <taxon>Diplogasteromorpha</taxon>
        <taxon>Diplogasteroidea</taxon>
        <taxon>Neodiplogasteridae</taxon>
        <taxon>Pristionchus</taxon>
    </lineage>
</organism>
<dbReference type="PRINTS" id="PR00412">
    <property type="entry name" value="EPOXHYDRLASE"/>
</dbReference>
<dbReference type="Pfam" id="PF00561">
    <property type="entry name" value="Abhydrolase_1"/>
    <property type="match status" value="1"/>
</dbReference>
<name>A0A2A6CME2_PRIPA</name>
<reference evidence="3" key="2">
    <citation type="submission" date="2022-06" db="UniProtKB">
        <authorList>
            <consortium name="EnsemblMetazoa"/>
        </authorList>
    </citation>
    <scope>IDENTIFICATION</scope>
    <source>
        <strain evidence="3">PS312</strain>
    </source>
</reference>
<evidence type="ECO:0000256" key="1">
    <source>
        <dbReference type="ARBA" id="ARBA00022801"/>
    </source>
</evidence>
<evidence type="ECO:0000313" key="4">
    <source>
        <dbReference type="Proteomes" id="UP000005239"/>
    </source>
</evidence>
<proteinExistence type="inferred from homology"/>
<comment type="similarity">
    <text evidence="2">Belongs to the AB hydrolase superfamily. Epoxide hydrolase family.</text>
</comment>
<dbReference type="PANTHER" id="PTHR43329">
    <property type="entry name" value="EPOXIDE HYDROLASE"/>
    <property type="match status" value="1"/>
</dbReference>
<dbReference type="Gene3D" id="3.40.50.1820">
    <property type="entry name" value="alpha/beta hydrolase"/>
    <property type="match status" value="1"/>
</dbReference>
<dbReference type="SUPFAM" id="SSF53474">
    <property type="entry name" value="alpha/beta-Hydrolases"/>
    <property type="match status" value="1"/>
</dbReference>
<dbReference type="Proteomes" id="UP000005239">
    <property type="component" value="Unassembled WGS sequence"/>
</dbReference>
<dbReference type="InterPro" id="IPR029058">
    <property type="entry name" value="AB_hydrolase_fold"/>
</dbReference>
<evidence type="ECO:0000256" key="2">
    <source>
        <dbReference type="ARBA" id="ARBA00038334"/>
    </source>
</evidence>
<accession>A0A8R1UM46</accession>
<dbReference type="GO" id="GO:0004301">
    <property type="term" value="F:epoxide hydrolase activity"/>
    <property type="evidence" value="ECO:0007669"/>
    <property type="project" value="UniProtKB-ARBA"/>
</dbReference>
<accession>A0A2A6CME2</accession>